<evidence type="ECO:0000313" key="7">
    <source>
        <dbReference type="EMBL" id="MBU4693408.1"/>
    </source>
</evidence>
<comment type="caution">
    <text evidence="7">The sequence shown here is derived from an EMBL/GenBank/DDBJ whole genome shotgun (WGS) entry which is preliminary data.</text>
</comment>
<dbReference type="InterPro" id="IPR002052">
    <property type="entry name" value="DNA_methylase_N6_adenine_CS"/>
</dbReference>
<evidence type="ECO:0000256" key="2">
    <source>
        <dbReference type="ARBA" id="ARBA00022603"/>
    </source>
</evidence>
<evidence type="ECO:0000256" key="3">
    <source>
        <dbReference type="ARBA" id="ARBA00022679"/>
    </source>
</evidence>
<dbReference type="InterPro" id="IPR007848">
    <property type="entry name" value="Small_mtfrase_dom"/>
</dbReference>
<dbReference type="GO" id="GO:0102559">
    <property type="term" value="F:peptide chain release factor N(5)-glutamine methyltransferase activity"/>
    <property type="evidence" value="ECO:0007669"/>
    <property type="project" value="UniProtKB-EC"/>
</dbReference>
<dbReference type="Proteomes" id="UP000812267">
    <property type="component" value="Unassembled WGS sequence"/>
</dbReference>
<dbReference type="EC" id="2.1.1.297" evidence="1"/>
<gene>
    <name evidence="7" type="primary">prmC</name>
    <name evidence="7" type="ORF">KQ878_00720</name>
</gene>
<feature type="domain" description="Methyltransferase small" evidence="6">
    <location>
        <begin position="71"/>
        <end position="157"/>
    </location>
</feature>
<accession>A0ABS6DSE7</accession>
<reference evidence="7" key="1">
    <citation type="submission" date="2021-06" db="EMBL/GenBank/DDBJ databases">
        <title>Novel Mycoplasma species detected in California sea lions (Zalophus californianus) from the USA.</title>
        <authorList>
            <person name="Volokhov D.V."/>
            <person name="Furtak V.A."/>
            <person name="Zagorodnyaya T.A."/>
        </authorList>
    </citation>
    <scope>NUCLEOTIDE SEQUENCE [LARGE SCALE GENOMIC DNA]</scope>
    <source>
        <strain evidence="7">CSL 4779</strain>
    </source>
</reference>
<dbReference type="NCBIfam" id="TIGR00536">
    <property type="entry name" value="hemK_fam"/>
    <property type="match status" value="1"/>
</dbReference>
<dbReference type="InterPro" id="IPR019874">
    <property type="entry name" value="RF_methyltr_PrmC"/>
</dbReference>
<comment type="catalytic activity">
    <reaction evidence="5">
        <text>L-glutaminyl-[peptide chain release factor] + S-adenosyl-L-methionine = N(5)-methyl-L-glutaminyl-[peptide chain release factor] + S-adenosyl-L-homocysteine + H(+)</text>
        <dbReference type="Rhea" id="RHEA:42896"/>
        <dbReference type="Rhea" id="RHEA-COMP:10271"/>
        <dbReference type="Rhea" id="RHEA-COMP:10272"/>
        <dbReference type="ChEBI" id="CHEBI:15378"/>
        <dbReference type="ChEBI" id="CHEBI:30011"/>
        <dbReference type="ChEBI" id="CHEBI:57856"/>
        <dbReference type="ChEBI" id="CHEBI:59789"/>
        <dbReference type="ChEBI" id="CHEBI:61891"/>
        <dbReference type="EC" id="2.1.1.297"/>
    </reaction>
</comment>
<evidence type="ECO:0000256" key="5">
    <source>
        <dbReference type="ARBA" id="ARBA00048391"/>
    </source>
</evidence>
<dbReference type="Pfam" id="PF05175">
    <property type="entry name" value="MTS"/>
    <property type="match status" value="1"/>
</dbReference>
<dbReference type="EMBL" id="JAHMHK010000001">
    <property type="protein sequence ID" value="MBU4693408.1"/>
    <property type="molecule type" value="Genomic_DNA"/>
</dbReference>
<organism evidence="7 8">
    <name type="scientific">Mycoplasma zalophidermidis</name>
    <dbReference type="NCBI Taxonomy" id="398174"/>
    <lineage>
        <taxon>Bacteria</taxon>
        <taxon>Bacillati</taxon>
        <taxon>Mycoplasmatota</taxon>
        <taxon>Mollicutes</taxon>
        <taxon>Mycoplasmataceae</taxon>
        <taxon>Mycoplasma</taxon>
    </lineage>
</organism>
<name>A0ABS6DSE7_9MOLU</name>
<dbReference type="GO" id="GO:0032259">
    <property type="term" value="P:methylation"/>
    <property type="evidence" value="ECO:0007669"/>
    <property type="project" value="UniProtKB-KW"/>
</dbReference>
<dbReference type="CDD" id="cd02440">
    <property type="entry name" value="AdoMet_MTases"/>
    <property type="match status" value="1"/>
</dbReference>
<dbReference type="NCBIfam" id="TIGR03534">
    <property type="entry name" value="RF_mod_PrmC"/>
    <property type="match status" value="1"/>
</dbReference>
<dbReference type="InterPro" id="IPR050320">
    <property type="entry name" value="N5-glutamine_MTase"/>
</dbReference>
<dbReference type="RefSeq" id="WP_216567735.1">
    <property type="nucleotide sequence ID" value="NZ_JAHMHK010000001.1"/>
</dbReference>
<evidence type="ECO:0000256" key="1">
    <source>
        <dbReference type="ARBA" id="ARBA00012771"/>
    </source>
</evidence>
<dbReference type="InterPro" id="IPR004556">
    <property type="entry name" value="HemK-like"/>
</dbReference>
<dbReference type="PANTHER" id="PTHR18895:SF74">
    <property type="entry name" value="MTRF1L RELEASE FACTOR GLUTAMINE METHYLTRANSFERASE"/>
    <property type="match status" value="1"/>
</dbReference>
<dbReference type="PROSITE" id="PS00092">
    <property type="entry name" value="N6_MTASE"/>
    <property type="match status" value="1"/>
</dbReference>
<evidence type="ECO:0000313" key="8">
    <source>
        <dbReference type="Proteomes" id="UP000812267"/>
    </source>
</evidence>
<sequence>MPTIEELKLEKRRYGLSEIISDEELKKLQKGMPIQYIMGYIEFLNTKIKLDHKVLIPRYETEEMVDLVLKKYVKNNNDFKVLDLCCGSGFIGLAIKVNAPKVQVTLSDIDPIAIKQTRENAIDNLGSDTHVNIIQSDLFSNVNEKFDLIISNPPYLDENIILNNDKDLKWEPQHALYSKDEGWYFYKKILEHYKNYLNDDGILIFEINPLHINKWNELSNVKILNDINNKPRFAIIV</sequence>
<dbReference type="PANTHER" id="PTHR18895">
    <property type="entry name" value="HEMK METHYLTRANSFERASE"/>
    <property type="match status" value="1"/>
</dbReference>
<protein>
    <recommendedName>
        <fullName evidence="1">peptide chain release factor N(5)-glutamine methyltransferase</fullName>
        <ecNumber evidence="1">2.1.1.297</ecNumber>
    </recommendedName>
</protein>
<proteinExistence type="predicted"/>
<keyword evidence="8" id="KW-1185">Reference proteome</keyword>
<evidence type="ECO:0000259" key="6">
    <source>
        <dbReference type="Pfam" id="PF05175"/>
    </source>
</evidence>
<keyword evidence="3 7" id="KW-0808">Transferase</keyword>
<keyword evidence="2 7" id="KW-0489">Methyltransferase</keyword>
<evidence type="ECO:0000256" key="4">
    <source>
        <dbReference type="ARBA" id="ARBA00022691"/>
    </source>
</evidence>
<keyword evidence="4" id="KW-0949">S-adenosyl-L-methionine</keyword>